<comment type="subcellular location">
    <subcellularLocation>
        <location evidence="1">Golgi apparatus</location>
    </subcellularLocation>
</comment>
<dbReference type="PANTHER" id="PTHR46515">
    <property type="entry name" value="TATA ELEMENT MODULATORY FACTOR TMF1"/>
    <property type="match status" value="1"/>
</dbReference>
<feature type="compositionally biased region" description="Basic and acidic residues" evidence="5">
    <location>
        <begin position="7"/>
        <end position="21"/>
    </location>
</feature>
<evidence type="ECO:0000313" key="8">
    <source>
        <dbReference type="Proteomes" id="UP000307173"/>
    </source>
</evidence>
<proteinExistence type="predicted"/>
<feature type="region of interest" description="Disordered" evidence="5">
    <location>
        <begin position="1"/>
        <end position="90"/>
    </location>
</feature>
<dbReference type="InterPro" id="IPR052602">
    <property type="entry name" value="Growth_transcription_reg"/>
</dbReference>
<dbReference type="InterPro" id="IPR022091">
    <property type="entry name" value="TMF_TATA-bd"/>
</dbReference>
<evidence type="ECO:0000256" key="2">
    <source>
        <dbReference type="ARBA" id="ARBA00023034"/>
    </source>
</evidence>
<accession>A0A4T0X052</accession>
<feature type="coiled-coil region" evidence="4">
    <location>
        <begin position="129"/>
        <end position="359"/>
    </location>
</feature>
<sequence>MIETSTEESHDMEICATKGDEQLPIAEPLEFTPQVSPTESKPKAKKLSLQERLALAAQKKNAKKAEQEKDKVKETEKVEQEKKTSKVEESLNNENNFDEFSTFIADEKIRSVFNQKLQDFLERKLSESEKMNKAKLAKLQNELKDLRKENIDATTIESENMMSTKMKTLEDQVNALIEEGTKLSKRELLLNQTIKKLKAHEKELEEENQSYEKTIDELNSRIIFYEGKSTQSDQNERLLTEEKLAYETLKKKYDSLVQANESLTDELKEMKLRNLDEQLELVGKQLADEKEEHENLKDESEKLEINYDKLKEESSFTISELTKELKRSEKLLSEKNIEIKRLEEKVENLRVQNEEALSTSMRSSNIDLIQQQYDEARNNWSMIEKSYSQKINDLEQQNEELQIANVNYSKKIKILTSDLKQKSSDIEELQSNIDTLTLEIDELRNKHGKIILENKELEESLEKLKAAYRNETEALSKQLRKVEEDKTNLETTLKLRTDEINMNIPHQNSLYMQDLPSSSSLNYLKPSPSIGRSISSQRKYSIQFGESSTTPRQSASNSAFSLNRLNSIAPMSSHDKILRHQNSIISLDQNDSPLGIAGFNNGSAVNLSDNLTEIEEGNFTMESPQRYATSSIDEIPLGMDAEGEQLSTVNGGTPVIGSGTNVGSNIQLVKRLGAHVRILELEIATLKDETLSLAREKESATNEIAQLIEENNKVSEIKNEIHEKEKRLNQLNEKYEEVLVLLGEKEERVGELSADVDDLKDLLRQQVQQMVEMQEKINELSKNSK</sequence>
<dbReference type="OrthoDB" id="74178at2759"/>
<dbReference type="PANTHER" id="PTHR46515:SF1">
    <property type="entry name" value="TATA ELEMENT MODULATORY FACTOR"/>
    <property type="match status" value="1"/>
</dbReference>
<reference evidence="7 8" key="1">
    <citation type="journal article" date="2019" name="Front. Genet.">
        <title>Whole-Genome Sequencing of the Opportunistic Yeast Pathogen Candida inconspicua Uncovers Its Hybrid Origin.</title>
        <authorList>
            <person name="Mixao V."/>
            <person name="Hansen A.P."/>
            <person name="Saus E."/>
            <person name="Boekhout T."/>
            <person name="Lass-Florl C."/>
            <person name="Gabaldon T."/>
        </authorList>
    </citation>
    <scope>NUCLEOTIDE SEQUENCE [LARGE SCALE GENOMIC DNA]</scope>
    <source>
        <strain evidence="7 8">CBS 180</strain>
    </source>
</reference>
<dbReference type="EMBL" id="SELW01000468">
    <property type="protein sequence ID" value="TID26144.1"/>
    <property type="molecule type" value="Genomic_DNA"/>
</dbReference>
<organism evidence="7 8">
    <name type="scientific">Pichia inconspicua</name>
    <dbReference type="NCBI Taxonomy" id="52247"/>
    <lineage>
        <taxon>Eukaryota</taxon>
        <taxon>Fungi</taxon>
        <taxon>Dikarya</taxon>
        <taxon>Ascomycota</taxon>
        <taxon>Saccharomycotina</taxon>
        <taxon>Pichiomycetes</taxon>
        <taxon>Pichiales</taxon>
        <taxon>Pichiaceae</taxon>
        <taxon>Pichia</taxon>
    </lineage>
</organism>
<feature type="compositionally biased region" description="Basic and acidic residues" evidence="5">
    <location>
        <begin position="63"/>
        <end position="89"/>
    </location>
</feature>
<feature type="coiled-coil region" evidence="4">
    <location>
        <begin position="384"/>
        <end position="499"/>
    </location>
</feature>
<protein>
    <recommendedName>
        <fullName evidence="6">TATA element modulatory factor 1 TATA binding domain-containing protein</fullName>
    </recommendedName>
</protein>
<evidence type="ECO:0000313" key="7">
    <source>
        <dbReference type="EMBL" id="TID26144.1"/>
    </source>
</evidence>
<feature type="domain" description="TATA element modulatory factor 1 TATA binding" evidence="6">
    <location>
        <begin position="659"/>
        <end position="770"/>
    </location>
</feature>
<evidence type="ECO:0000256" key="4">
    <source>
        <dbReference type="SAM" id="Coils"/>
    </source>
</evidence>
<evidence type="ECO:0000256" key="1">
    <source>
        <dbReference type="ARBA" id="ARBA00004555"/>
    </source>
</evidence>
<dbReference type="InterPro" id="IPR022092">
    <property type="entry name" value="TMF_DNA-bd"/>
</dbReference>
<evidence type="ECO:0000256" key="3">
    <source>
        <dbReference type="ARBA" id="ARBA00023054"/>
    </source>
</evidence>
<dbReference type="GO" id="GO:0005794">
    <property type="term" value="C:Golgi apparatus"/>
    <property type="evidence" value="ECO:0007669"/>
    <property type="project" value="UniProtKB-SubCell"/>
</dbReference>
<dbReference type="Proteomes" id="UP000307173">
    <property type="component" value="Unassembled WGS sequence"/>
</dbReference>
<keyword evidence="2" id="KW-0333">Golgi apparatus</keyword>
<dbReference type="AlphaFoldDB" id="A0A4T0X052"/>
<evidence type="ECO:0000259" key="6">
    <source>
        <dbReference type="Pfam" id="PF12325"/>
    </source>
</evidence>
<keyword evidence="3 4" id="KW-0175">Coiled coil</keyword>
<dbReference type="GO" id="GO:0005783">
    <property type="term" value="C:endoplasmic reticulum"/>
    <property type="evidence" value="ECO:0007669"/>
    <property type="project" value="TreeGrafter"/>
</dbReference>
<gene>
    <name evidence="7" type="ORF">CANINC_002839</name>
</gene>
<keyword evidence="8" id="KW-1185">Reference proteome</keyword>
<feature type="coiled-coil region" evidence="4">
    <location>
        <begin position="669"/>
        <end position="783"/>
    </location>
</feature>
<dbReference type="Pfam" id="PF12325">
    <property type="entry name" value="TMF_TATA_bd"/>
    <property type="match status" value="1"/>
</dbReference>
<evidence type="ECO:0000256" key="5">
    <source>
        <dbReference type="SAM" id="MobiDB-lite"/>
    </source>
</evidence>
<name>A0A4T0X052_9ASCO</name>
<comment type="caution">
    <text evidence="7">The sequence shown here is derived from an EMBL/GenBank/DDBJ whole genome shotgun (WGS) entry which is preliminary data.</text>
</comment>
<dbReference type="Pfam" id="PF12329">
    <property type="entry name" value="TMF_DNA_bd"/>
    <property type="match status" value="1"/>
</dbReference>